<dbReference type="EMBL" id="JADFTS010000002">
    <property type="protein sequence ID" value="KAF9620844.1"/>
    <property type="molecule type" value="Genomic_DNA"/>
</dbReference>
<proteinExistence type="predicted"/>
<gene>
    <name evidence="1" type="ORF">IFM89_014781</name>
</gene>
<evidence type="ECO:0000313" key="1">
    <source>
        <dbReference type="EMBL" id="KAF9620844.1"/>
    </source>
</evidence>
<dbReference type="Proteomes" id="UP000631114">
    <property type="component" value="Unassembled WGS sequence"/>
</dbReference>
<name>A0A835MBF2_9MAGN</name>
<keyword evidence="2" id="KW-1185">Reference proteome</keyword>
<sequence length="119" mass="13542">MIPKNVAVNRSLFALLDMSDESGEVIERTNTHLRSRCKLNGKEHLPDIKEYPNYYGLLSTCRIMKSGDIKEDWEVFEEVCIAEDCVLADNGEDFAVCRDGCLMIAEKVPPPQQKEAQDY</sequence>
<dbReference type="AlphaFoldDB" id="A0A835MBF2"/>
<accession>A0A835MBF2</accession>
<comment type="caution">
    <text evidence="1">The sequence shown here is derived from an EMBL/GenBank/DDBJ whole genome shotgun (WGS) entry which is preliminary data.</text>
</comment>
<reference evidence="1 2" key="1">
    <citation type="submission" date="2020-10" db="EMBL/GenBank/DDBJ databases">
        <title>The Coptis chinensis genome and diversification of protoberbering-type alkaloids.</title>
        <authorList>
            <person name="Wang B."/>
            <person name="Shu S."/>
            <person name="Song C."/>
            <person name="Liu Y."/>
        </authorList>
    </citation>
    <scope>NUCLEOTIDE SEQUENCE [LARGE SCALE GENOMIC DNA]</scope>
    <source>
        <strain evidence="1">HL-2020</strain>
        <tissue evidence="1">Leaf</tissue>
    </source>
</reference>
<organism evidence="1 2">
    <name type="scientific">Coptis chinensis</name>
    <dbReference type="NCBI Taxonomy" id="261450"/>
    <lineage>
        <taxon>Eukaryota</taxon>
        <taxon>Viridiplantae</taxon>
        <taxon>Streptophyta</taxon>
        <taxon>Embryophyta</taxon>
        <taxon>Tracheophyta</taxon>
        <taxon>Spermatophyta</taxon>
        <taxon>Magnoliopsida</taxon>
        <taxon>Ranunculales</taxon>
        <taxon>Ranunculaceae</taxon>
        <taxon>Coptidoideae</taxon>
        <taxon>Coptis</taxon>
    </lineage>
</organism>
<protein>
    <submittedName>
        <fullName evidence="1">Uncharacterized protein</fullName>
    </submittedName>
</protein>
<evidence type="ECO:0000313" key="2">
    <source>
        <dbReference type="Proteomes" id="UP000631114"/>
    </source>
</evidence>